<accession>S6C9U9</accession>
<name>S6C9U9_BABBO</name>
<organism evidence="1">
    <name type="scientific">Babesia bovis</name>
    <dbReference type="NCBI Taxonomy" id="5865"/>
    <lineage>
        <taxon>Eukaryota</taxon>
        <taxon>Sar</taxon>
        <taxon>Alveolata</taxon>
        <taxon>Apicomplexa</taxon>
        <taxon>Aconoidasida</taxon>
        <taxon>Piroplasmida</taxon>
        <taxon>Babesiidae</taxon>
        <taxon>Babesia</taxon>
    </lineage>
</organism>
<proteinExistence type="evidence at transcript level"/>
<sequence length="63" mass="7442">MSNIKPNMKLKTFKTHHFKLRTCDQCGFCKINGLGNIHRLRPIIRNRSLLWLCGNCRCSFTLY</sequence>
<reference evidence="1" key="1">
    <citation type="journal article" date="2014" name="BMC Genomics">
        <title>The Babesia bovis gene and promoter model: an update from full-length EST analysis.</title>
        <authorList>
            <person name="Yamagishi J."/>
            <person name="Wakaguri H."/>
            <person name="Yokoyama N."/>
            <person name="Yamashita R."/>
            <person name="Suzuki Y."/>
            <person name="Xuan X."/>
            <person name="Igarashi I."/>
        </authorList>
    </citation>
    <scope>NUCLEOTIDE SEQUENCE</scope>
    <source>
        <strain evidence="1">Texas</strain>
    </source>
</reference>
<protein>
    <submittedName>
        <fullName evidence="1">Uncharacterized protein</fullName>
    </submittedName>
</protein>
<dbReference type="EMBL" id="AK441866">
    <property type="protein sequence ID" value="BAN65660.1"/>
    <property type="molecule type" value="mRNA"/>
</dbReference>
<dbReference type="AlphaFoldDB" id="S6C9U9"/>
<evidence type="ECO:0000313" key="1">
    <source>
        <dbReference type="EMBL" id="BAN65660.1"/>
    </source>
</evidence>